<reference evidence="2" key="1">
    <citation type="submission" date="2023-03" db="EMBL/GenBank/DDBJ databases">
        <title>Actinoallomurus iriomotensis NBRC 103681.</title>
        <authorList>
            <person name="Ichikawa N."/>
            <person name="Sato H."/>
            <person name="Tonouchi N."/>
        </authorList>
    </citation>
    <scope>NUCLEOTIDE SEQUENCE</scope>
    <source>
        <strain evidence="2">NBRC 103681</strain>
    </source>
</reference>
<dbReference type="Proteomes" id="UP001165135">
    <property type="component" value="Unassembled WGS sequence"/>
</dbReference>
<sequence length="71" mass="7766">MPQPSTQTPSGINAINEHHDFAPPTLTFRRRSRCGQGRWSSVRVSLRLVAATSDRDGDGTWLAGLCEEGGR</sequence>
<dbReference type="EMBL" id="BSTJ01000004">
    <property type="protein sequence ID" value="GLY75314.1"/>
    <property type="molecule type" value="Genomic_DNA"/>
</dbReference>
<feature type="region of interest" description="Disordered" evidence="1">
    <location>
        <begin position="1"/>
        <end position="24"/>
    </location>
</feature>
<gene>
    <name evidence="2" type="ORF">Airi01_035810</name>
</gene>
<evidence type="ECO:0000313" key="3">
    <source>
        <dbReference type="Proteomes" id="UP001165135"/>
    </source>
</evidence>
<accession>A0A9W6RGU0</accession>
<feature type="compositionally biased region" description="Polar residues" evidence="1">
    <location>
        <begin position="1"/>
        <end position="13"/>
    </location>
</feature>
<evidence type="ECO:0000313" key="2">
    <source>
        <dbReference type="EMBL" id="GLY75314.1"/>
    </source>
</evidence>
<name>A0A9W6RGU0_9ACTN</name>
<dbReference type="AlphaFoldDB" id="A0A9W6RGU0"/>
<evidence type="ECO:0000256" key="1">
    <source>
        <dbReference type="SAM" id="MobiDB-lite"/>
    </source>
</evidence>
<proteinExistence type="predicted"/>
<protein>
    <submittedName>
        <fullName evidence="2">Uncharacterized protein</fullName>
    </submittedName>
</protein>
<organism evidence="2 3">
    <name type="scientific">Actinoallomurus iriomotensis</name>
    <dbReference type="NCBI Taxonomy" id="478107"/>
    <lineage>
        <taxon>Bacteria</taxon>
        <taxon>Bacillati</taxon>
        <taxon>Actinomycetota</taxon>
        <taxon>Actinomycetes</taxon>
        <taxon>Streptosporangiales</taxon>
        <taxon>Thermomonosporaceae</taxon>
        <taxon>Actinoallomurus</taxon>
    </lineage>
</organism>
<comment type="caution">
    <text evidence="2">The sequence shown here is derived from an EMBL/GenBank/DDBJ whole genome shotgun (WGS) entry which is preliminary data.</text>
</comment>